<reference evidence="15" key="1">
    <citation type="journal article" date="2021" name="Front. Microbiol.">
        <title>Comprehensive Comparative Genomics and Phenotyping of Methylobacterium Species.</title>
        <authorList>
            <person name="Alessa O."/>
            <person name="Ogura Y."/>
            <person name="Fujitani Y."/>
            <person name="Takami H."/>
            <person name="Hayashi T."/>
            <person name="Sahin N."/>
            <person name="Tani A."/>
        </authorList>
    </citation>
    <scope>NUCLEOTIDE SEQUENCE</scope>
    <source>
        <strain evidence="15">NBRC 15686</strain>
    </source>
</reference>
<feature type="domain" description="TonB-dependent receptor plug" evidence="14">
    <location>
        <begin position="75"/>
        <end position="172"/>
    </location>
</feature>
<dbReference type="PANTHER" id="PTHR32552">
    <property type="entry name" value="FERRICHROME IRON RECEPTOR-RELATED"/>
    <property type="match status" value="1"/>
</dbReference>
<evidence type="ECO:0000256" key="11">
    <source>
        <dbReference type="RuleBase" id="RU003357"/>
    </source>
</evidence>
<keyword evidence="9 10" id="KW-0998">Cell outer membrane</keyword>
<reference evidence="15" key="2">
    <citation type="submission" date="2021-08" db="EMBL/GenBank/DDBJ databases">
        <authorList>
            <person name="Tani A."/>
            <person name="Ola A."/>
            <person name="Ogura Y."/>
            <person name="Katsura K."/>
            <person name="Hayashi T."/>
        </authorList>
    </citation>
    <scope>NUCLEOTIDE SEQUENCE</scope>
    <source>
        <strain evidence="15">NBRC 15686</strain>
    </source>
</reference>
<dbReference type="SUPFAM" id="SSF56935">
    <property type="entry name" value="Porins"/>
    <property type="match status" value="1"/>
</dbReference>
<comment type="caution">
    <text evidence="15">The sequence shown here is derived from an EMBL/GenBank/DDBJ whole genome shotgun (WGS) entry which is preliminary data.</text>
</comment>
<protein>
    <submittedName>
        <fullName evidence="15">Metal-pseudopaline receptor CntO</fullName>
    </submittedName>
</protein>
<keyword evidence="5 10" id="KW-0812">Transmembrane</keyword>
<evidence type="ECO:0000313" key="15">
    <source>
        <dbReference type="EMBL" id="GJE62829.1"/>
    </source>
</evidence>
<dbReference type="PANTHER" id="PTHR32552:SF85">
    <property type="entry name" value="BLL7968 PROTEIN"/>
    <property type="match status" value="1"/>
</dbReference>
<dbReference type="Pfam" id="PF00593">
    <property type="entry name" value="TonB_dep_Rec_b-barrel"/>
    <property type="match status" value="1"/>
</dbReference>
<gene>
    <name evidence="15" type="primary">cntO_1</name>
    <name evidence="15" type="ORF">LNAOJCKE_0018</name>
</gene>
<feature type="chain" id="PRO_5045205208" evidence="12">
    <location>
        <begin position="36"/>
        <end position="727"/>
    </location>
</feature>
<evidence type="ECO:0000259" key="13">
    <source>
        <dbReference type="Pfam" id="PF00593"/>
    </source>
</evidence>
<name>A0ABQ4U6L4_9HYPH</name>
<dbReference type="PROSITE" id="PS52016">
    <property type="entry name" value="TONB_DEPENDENT_REC_3"/>
    <property type="match status" value="1"/>
</dbReference>
<evidence type="ECO:0000256" key="12">
    <source>
        <dbReference type="SAM" id="SignalP"/>
    </source>
</evidence>
<evidence type="ECO:0000256" key="1">
    <source>
        <dbReference type="ARBA" id="ARBA00004571"/>
    </source>
</evidence>
<evidence type="ECO:0000256" key="10">
    <source>
        <dbReference type="PROSITE-ProRule" id="PRU01360"/>
    </source>
</evidence>
<evidence type="ECO:0000256" key="2">
    <source>
        <dbReference type="ARBA" id="ARBA00009810"/>
    </source>
</evidence>
<sequence length="727" mass="79039">MRQNCFILQHRRSAAALLVLLSTTSLIVFHGTARAQAVKPDELTLEELSVTGDGSAAVGYRPRRSSFGTGTDRPLLDTPANIAVVPQAVLRDQRVLSLDEALRNVSGIAQTNSLGGTQEGVVRRGFGTTRDSSILRDGRRTVLQQNFSHTIERVEVLKGPASLLYGISEPGGLINLVSKRPLFTRQNSLDVTATSFGGAIIQPDLTGPIEGTNLAYRIVGDVQDYNYWRNFGTIRRQVAAPSLTWRGDDTTVTIGYEFAHYNIPFDRGTTFDPRTGRPLRVPRERRFDEALSRVEAMSHLGSLDIEHRFNDDWKMLVGFTASNLTYDDNQIRPVSYNAATGLLTRRADATRGADFNSQVARIDLVGRFEALGLRHDLLVGAMHERVDYYRRESYRGANQGGFNVFDPVYGRIGASNRLSLPASNNRDRLINTSLYLQDSIHLTDQLILVAGASAQFYDQLAYAGVPAVTSTDINGIKPLPRAGLVYKIAPHISVYGSYTQSFRPNVTDLDRTGTLLPEEGDAYEVGVKAELGAGLLVTGAVYDTEKTNVLVTQVVNGIRTAATAGKARSRGFELDVAGQILPDWSVIGSYGFTDAIVTEDPTLAGNRLLNTPRTTASLFLTHQAGLVAPATTVGSLSLGDGFLEVGFGSRYVGERPGDAGNTFTLPDYVVCDAFLSYRTSVNGLPAALQLNLKNVLDETYYPSSGASNVLVAVGEPFQALMTARVSW</sequence>
<comment type="similarity">
    <text evidence="2 10 11">Belongs to the TonB-dependent receptor family.</text>
</comment>
<keyword evidence="8 15" id="KW-0675">Receptor</keyword>
<keyword evidence="7 10" id="KW-0472">Membrane</keyword>
<dbReference type="InterPro" id="IPR039426">
    <property type="entry name" value="TonB-dep_rcpt-like"/>
</dbReference>
<evidence type="ECO:0000256" key="9">
    <source>
        <dbReference type="ARBA" id="ARBA00023237"/>
    </source>
</evidence>
<dbReference type="Proteomes" id="UP001055039">
    <property type="component" value="Unassembled WGS sequence"/>
</dbReference>
<organism evidence="15 16">
    <name type="scientific">Methylorubrum aminovorans</name>
    <dbReference type="NCBI Taxonomy" id="269069"/>
    <lineage>
        <taxon>Bacteria</taxon>
        <taxon>Pseudomonadati</taxon>
        <taxon>Pseudomonadota</taxon>
        <taxon>Alphaproteobacteria</taxon>
        <taxon>Hyphomicrobiales</taxon>
        <taxon>Methylobacteriaceae</taxon>
        <taxon>Methylorubrum</taxon>
    </lineage>
</organism>
<evidence type="ECO:0000256" key="7">
    <source>
        <dbReference type="ARBA" id="ARBA00023136"/>
    </source>
</evidence>
<evidence type="ECO:0000256" key="3">
    <source>
        <dbReference type="ARBA" id="ARBA00022448"/>
    </source>
</evidence>
<keyword evidence="16" id="KW-1185">Reference proteome</keyword>
<feature type="domain" description="TonB-dependent receptor-like beta-barrel" evidence="13">
    <location>
        <begin position="244"/>
        <end position="695"/>
    </location>
</feature>
<keyword evidence="12" id="KW-0732">Signal</keyword>
<dbReference type="InterPro" id="IPR036942">
    <property type="entry name" value="Beta-barrel_TonB_sf"/>
</dbReference>
<feature type="signal peptide" evidence="12">
    <location>
        <begin position="1"/>
        <end position="35"/>
    </location>
</feature>
<dbReference type="Gene3D" id="2.170.130.10">
    <property type="entry name" value="TonB-dependent receptor, plug domain"/>
    <property type="match status" value="1"/>
</dbReference>
<dbReference type="InterPro" id="IPR012910">
    <property type="entry name" value="Plug_dom"/>
</dbReference>
<dbReference type="NCBIfam" id="TIGR01783">
    <property type="entry name" value="TonB-siderophor"/>
    <property type="match status" value="1"/>
</dbReference>
<evidence type="ECO:0000256" key="8">
    <source>
        <dbReference type="ARBA" id="ARBA00023170"/>
    </source>
</evidence>
<dbReference type="CDD" id="cd01347">
    <property type="entry name" value="ligand_gated_channel"/>
    <property type="match status" value="1"/>
</dbReference>
<accession>A0ABQ4U6L4</accession>
<dbReference type="Gene3D" id="2.40.170.20">
    <property type="entry name" value="TonB-dependent receptor, beta-barrel domain"/>
    <property type="match status" value="1"/>
</dbReference>
<dbReference type="InterPro" id="IPR000531">
    <property type="entry name" value="Beta-barrel_TonB"/>
</dbReference>
<evidence type="ECO:0000256" key="5">
    <source>
        <dbReference type="ARBA" id="ARBA00022692"/>
    </source>
</evidence>
<evidence type="ECO:0000259" key="14">
    <source>
        <dbReference type="Pfam" id="PF07715"/>
    </source>
</evidence>
<keyword evidence="3 10" id="KW-0813">Transport</keyword>
<dbReference type="InterPro" id="IPR037066">
    <property type="entry name" value="Plug_dom_sf"/>
</dbReference>
<evidence type="ECO:0000256" key="4">
    <source>
        <dbReference type="ARBA" id="ARBA00022452"/>
    </source>
</evidence>
<comment type="subcellular location">
    <subcellularLocation>
        <location evidence="1 10">Cell outer membrane</location>
        <topology evidence="1 10">Multi-pass membrane protein</topology>
    </subcellularLocation>
</comment>
<evidence type="ECO:0000256" key="6">
    <source>
        <dbReference type="ARBA" id="ARBA00023077"/>
    </source>
</evidence>
<keyword evidence="4 10" id="KW-1134">Transmembrane beta strand</keyword>
<evidence type="ECO:0000313" key="16">
    <source>
        <dbReference type="Proteomes" id="UP001055039"/>
    </source>
</evidence>
<keyword evidence="6 11" id="KW-0798">TonB box</keyword>
<proteinExistence type="inferred from homology"/>
<dbReference type="InterPro" id="IPR010105">
    <property type="entry name" value="TonB_sidphr_rcpt"/>
</dbReference>
<dbReference type="EMBL" id="BPRC01000001">
    <property type="protein sequence ID" value="GJE62829.1"/>
    <property type="molecule type" value="Genomic_DNA"/>
</dbReference>
<dbReference type="Pfam" id="PF07715">
    <property type="entry name" value="Plug"/>
    <property type="match status" value="1"/>
</dbReference>